<dbReference type="RefSeq" id="WP_164977131.1">
    <property type="nucleotide sequence ID" value="NZ_BQWH01000038.1"/>
</dbReference>
<proteinExistence type="predicted"/>
<protein>
    <submittedName>
        <fullName evidence="1">Uncharacterized protein</fullName>
    </submittedName>
</protein>
<dbReference type="EMBL" id="JAMDMJ010000029">
    <property type="protein sequence ID" value="MCY9598363.1"/>
    <property type="molecule type" value="Genomic_DNA"/>
</dbReference>
<sequence length="57" mass="6576">MKIYAVLSFNGESTENVCVTPDEEKAMALKPEDFEDCDALFLEIWEDGEKIDDYRLV</sequence>
<gene>
    <name evidence="1" type="ORF">M5X16_21685</name>
</gene>
<organism evidence="1 2">
    <name type="scientific">Paenibacillus chitinolyticus</name>
    <dbReference type="NCBI Taxonomy" id="79263"/>
    <lineage>
        <taxon>Bacteria</taxon>
        <taxon>Bacillati</taxon>
        <taxon>Bacillota</taxon>
        <taxon>Bacilli</taxon>
        <taxon>Bacillales</taxon>
        <taxon>Paenibacillaceae</taxon>
        <taxon>Paenibacillus</taxon>
    </lineage>
</organism>
<keyword evidence="2" id="KW-1185">Reference proteome</keyword>
<dbReference type="Proteomes" id="UP001527202">
    <property type="component" value="Unassembled WGS sequence"/>
</dbReference>
<dbReference type="GeneID" id="95379026"/>
<name>A0ABT4FIL3_9BACL</name>
<accession>A0ABT4FIL3</accession>
<reference evidence="1 2" key="1">
    <citation type="submission" date="2022-05" db="EMBL/GenBank/DDBJ databases">
        <title>Genome Sequencing of Bee-Associated Microbes.</title>
        <authorList>
            <person name="Dunlap C."/>
        </authorList>
    </citation>
    <scope>NUCLEOTIDE SEQUENCE [LARGE SCALE GENOMIC DNA]</scope>
    <source>
        <strain evidence="1 2">NRRL B-23120</strain>
    </source>
</reference>
<evidence type="ECO:0000313" key="1">
    <source>
        <dbReference type="EMBL" id="MCY9598363.1"/>
    </source>
</evidence>
<comment type="caution">
    <text evidence="1">The sequence shown here is derived from an EMBL/GenBank/DDBJ whole genome shotgun (WGS) entry which is preliminary data.</text>
</comment>
<evidence type="ECO:0000313" key="2">
    <source>
        <dbReference type="Proteomes" id="UP001527202"/>
    </source>
</evidence>